<feature type="compositionally biased region" description="Basic and acidic residues" evidence="1">
    <location>
        <begin position="281"/>
        <end position="294"/>
    </location>
</feature>
<dbReference type="EMBL" id="CADCVT010000302">
    <property type="protein sequence ID" value="CAA9518435.1"/>
    <property type="molecule type" value="Genomic_DNA"/>
</dbReference>
<evidence type="ECO:0000256" key="1">
    <source>
        <dbReference type="SAM" id="MobiDB-lite"/>
    </source>
</evidence>
<organism evidence="2">
    <name type="scientific">uncultured Solirubrobacteraceae bacterium</name>
    <dbReference type="NCBI Taxonomy" id="1162706"/>
    <lineage>
        <taxon>Bacteria</taxon>
        <taxon>Bacillati</taxon>
        <taxon>Actinomycetota</taxon>
        <taxon>Thermoleophilia</taxon>
        <taxon>Solirubrobacterales</taxon>
        <taxon>Solirubrobacteraceae</taxon>
        <taxon>environmental samples</taxon>
    </lineage>
</organism>
<sequence length="294" mass="32908">GDPVGVRRGRRAPERRQVDAHQRARRAQGRDRLGQAADDAARDPRRRDDGRGPARARRPARRAAPARRADAADAVARRARGRRGRRRALRHQRHRGRRAGRPVDRVAAREDRRPGRHRAQQDRPALEDADRLRAHGGLDARGRRRDLPDRREDRRRRRAAARRAQGPAARGPVLLPGGVPERPAARDAARRAHPRGGAQAHLPGGPARRRGDGGGPRPRARGHGRRRREGLDRDGLPEGDPHRQGRQDDQDGRDRRPQGARARAGHAGPPRTASRRPAQLADRRADARPSRDRI</sequence>
<feature type="compositionally biased region" description="Low complexity" evidence="1">
    <location>
        <begin position="259"/>
        <end position="271"/>
    </location>
</feature>
<name>A0A6J4TBN4_9ACTN</name>
<feature type="compositionally biased region" description="Basic and acidic residues" evidence="1">
    <location>
        <begin position="101"/>
        <end position="152"/>
    </location>
</feature>
<feature type="region of interest" description="Disordered" evidence="1">
    <location>
        <begin position="1"/>
        <end position="294"/>
    </location>
</feature>
<feature type="non-terminal residue" evidence="2">
    <location>
        <position position="1"/>
    </location>
</feature>
<proteinExistence type="predicted"/>
<gene>
    <name evidence="2" type="ORF">AVDCRST_MAG85-2759</name>
</gene>
<feature type="compositionally biased region" description="Basic and acidic residues" evidence="1">
    <location>
        <begin position="11"/>
        <end position="52"/>
    </location>
</feature>
<feature type="compositionally biased region" description="Basic residues" evidence="1">
    <location>
        <begin position="218"/>
        <end position="228"/>
    </location>
</feature>
<dbReference type="AlphaFoldDB" id="A0A6J4TBN4"/>
<feature type="compositionally biased region" description="Basic residues" evidence="1">
    <location>
        <begin position="77"/>
        <end position="100"/>
    </location>
</feature>
<reference evidence="2" key="1">
    <citation type="submission" date="2020-02" db="EMBL/GenBank/DDBJ databases">
        <authorList>
            <person name="Meier V. D."/>
        </authorList>
    </citation>
    <scope>NUCLEOTIDE SEQUENCE</scope>
    <source>
        <strain evidence="2">AVDCRST_MAG85</strain>
    </source>
</reference>
<feature type="compositionally biased region" description="Low complexity" evidence="1">
    <location>
        <begin position="162"/>
        <end position="172"/>
    </location>
</feature>
<feature type="compositionally biased region" description="Basic and acidic residues" evidence="1">
    <location>
        <begin position="229"/>
        <end position="257"/>
    </location>
</feature>
<feature type="compositionally biased region" description="Basic residues" evidence="1">
    <location>
        <begin position="54"/>
        <end position="65"/>
    </location>
</feature>
<protein>
    <submittedName>
        <fullName evidence="2">GTP-binding protein Era</fullName>
    </submittedName>
</protein>
<feature type="compositionally biased region" description="Low complexity" evidence="1">
    <location>
        <begin position="195"/>
        <end position="206"/>
    </location>
</feature>
<evidence type="ECO:0000313" key="2">
    <source>
        <dbReference type="EMBL" id="CAA9518435.1"/>
    </source>
</evidence>
<accession>A0A6J4TBN4</accession>
<feature type="non-terminal residue" evidence="2">
    <location>
        <position position="294"/>
    </location>
</feature>